<evidence type="ECO:0000256" key="1">
    <source>
        <dbReference type="SAM" id="Coils"/>
    </source>
</evidence>
<dbReference type="RefSeq" id="WP_007474743.1">
    <property type="nucleotide sequence ID" value="NZ_ABCJ01000005.1"/>
</dbReference>
<sequence>MFEFFYKRVHFTFAIIFAMFIFGIVGLKEMPKNLFPDSSRPEVVIFASLPGGSSEVIAKTLTKPIEEEMATLSHIYEIKSTSSSNFAIIRVIFDYTKTLKDGAVDVTNALQKVNIPKEAKTSIYLVGDFTAPIDVFSISSKTLNMSEIRRVVESYLKPKLLSSPYIGGVDVFGGYVGSVKISIDVNKLKKYKISLSQIIKALNSFSDKPIGFFNNNGFFTLTFYGQEDLEKLKKLYISKNLMLKDIANVTLSYNENSSLYVGNTKNSIAVVIQKPIGGDLIKASDAAREIVKEFNKEYKNLDIEISDTQRNLVETANINMLEALRDALIFTSIVILFFLTNLRALFAAVLSIPMVFLGTISILYLFGYDLNIIVYTGIILALGMLVDDAIVVLENIERHLEEGDENFIYNGTKEVLGAVFSGTISTIVVIFPLMFVGGYPQRIFEPLILTLIIALILSYFLSITFIPIIAKYLYKNGAKKTKFEIWLDNLYKNTFAKLIGPYLAIFDFATKSVIRRVLLTIGAILILVMSAKNILPTVGRDLMPPMDTGIMKANIEFSSNYTAKESLENLKPFLDWLKTQKWVVKSSLAIGTEPGVLSIGGGGSNSASITIEAVNRFKRDKSIWELEREVRDKLAQLKEVKNLAVFDYGATALSTISAPLDVQFRSDNYENLPILANKAKEILKDVKGLTTIKTTWDKDFYEIRIEVDKNKALNFGVTPIDIISQIALKNQAIGVYTKIPSLKSELITLKFDKKFENISSLKTYPIITKKGVVPLNLLAKIKPVFNYSRIDRYNLEYAIDVLGYREKRPISKITDDANRLLKENKITNYYQVGDVKEFGEAFGRLIKAVGFGVIVLILTLMIVYRSLKLSLIMIVILPISLIGAWFSLLIANKPMCMPAMIGILLLFGVIIKNAVLLIDFYQEFLKKTTPYLAAKESIKVRFRPVMMTAFSTIAGMIPIALEWAVGLERLSPIADIAIGGLLVGTFLTLVYIPIYAYSFYKR</sequence>
<feature type="transmembrane region" description="Helical" evidence="2">
    <location>
        <begin position="517"/>
        <end position="535"/>
    </location>
</feature>
<feature type="transmembrane region" description="Helical" evidence="2">
    <location>
        <begin position="897"/>
        <end position="921"/>
    </location>
</feature>
<dbReference type="AlphaFoldDB" id="A0AAI9AHC4"/>
<dbReference type="EMBL" id="ABCJ01000005">
    <property type="protein sequence ID" value="EDM23519.1"/>
    <property type="molecule type" value="Genomic_DNA"/>
</dbReference>
<evidence type="ECO:0000313" key="4">
    <source>
        <dbReference type="Proteomes" id="UP000003288"/>
    </source>
</evidence>
<dbReference type="Gene3D" id="3.30.2090.10">
    <property type="entry name" value="Multidrug efflux transporter AcrB TolC docking domain, DN and DC subdomains"/>
    <property type="match status" value="2"/>
</dbReference>
<feature type="transmembrane region" description="Helical" evidence="2">
    <location>
        <begin position="942"/>
        <end position="961"/>
    </location>
</feature>
<dbReference type="GO" id="GO:0005886">
    <property type="term" value="C:plasma membrane"/>
    <property type="evidence" value="ECO:0007669"/>
    <property type="project" value="TreeGrafter"/>
</dbReference>
<keyword evidence="2" id="KW-0472">Membrane</keyword>
<protein>
    <recommendedName>
        <fullName evidence="5">Efflux RND transporter permease subunit</fullName>
    </recommendedName>
</protein>
<feature type="transmembrane region" description="Helical" evidence="2">
    <location>
        <begin position="372"/>
        <end position="393"/>
    </location>
</feature>
<feature type="transmembrane region" description="Helical" evidence="2">
    <location>
        <begin position="845"/>
        <end position="864"/>
    </location>
</feature>
<organism evidence="3 4">
    <name type="scientific">Caminibacter mediatlanticus TB-2</name>
    <dbReference type="NCBI Taxonomy" id="391592"/>
    <lineage>
        <taxon>Bacteria</taxon>
        <taxon>Pseudomonadati</taxon>
        <taxon>Campylobacterota</taxon>
        <taxon>Epsilonproteobacteria</taxon>
        <taxon>Nautiliales</taxon>
        <taxon>Nautiliaceae</taxon>
        <taxon>Caminibacter</taxon>
    </lineage>
</organism>
<feature type="coiled-coil region" evidence="1">
    <location>
        <begin position="284"/>
        <end position="311"/>
    </location>
</feature>
<dbReference type="PRINTS" id="PR00702">
    <property type="entry name" value="ACRIFLAVINRP"/>
</dbReference>
<dbReference type="SUPFAM" id="SSF82693">
    <property type="entry name" value="Multidrug efflux transporter AcrB pore domain, PN1, PN2, PC1 and PC2 subdomains"/>
    <property type="match status" value="2"/>
</dbReference>
<keyword evidence="2" id="KW-1133">Transmembrane helix</keyword>
<dbReference type="InterPro" id="IPR027463">
    <property type="entry name" value="AcrB_DN_DC_subdom"/>
</dbReference>
<comment type="caution">
    <text evidence="3">The sequence shown here is derived from an EMBL/GenBank/DDBJ whole genome shotgun (WGS) entry which is preliminary data.</text>
</comment>
<dbReference type="SUPFAM" id="SSF82866">
    <property type="entry name" value="Multidrug efflux transporter AcrB transmembrane domain"/>
    <property type="match status" value="2"/>
</dbReference>
<proteinExistence type="predicted"/>
<dbReference type="PANTHER" id="PTHR32063:SF0">
    <property type="entry name" value="SWARMING MOTILITY PROTEIN SWRC"/>
    <property type="match status" value="1"/>
</dbReference>
<dbReference type="Proteomes" id="UP000003288">
    <property type="component" value="Unassembled WGS sequence"/>
</dbReference>
<dbReference type="Pfam" id="PF00873">
    <property type="entry name" value="ACR_tran"/>
    <property type="match status" value="1"/>
</dbReference>
<dbReference type="Gene3D" id="3.30.70.1320">
    <property type="entry name" value="Multidrug efflux transporter AcrB pore domain like"/>
    <property type="match status" value="1"/>
</dbReference>
<reference evidence="3 4" key="1">
    <citation type="journal article" date="2011" name="Stand. Genomic Sci.">
        <title>Draft genome sequence of Caminibacter mediatlanticus strain TB-2, an epsilonproteobacterium isolated from a deep-sea hydrothermal vent.</title>
        <authorList>
            <person name="Giovannelli D."/>
            <person name="Ferriera S."/>
            <person name="Johnson J."/>
            <person name="Kravitz S."/>
            <person name="Perez-Rodriguez I."/>
            <person name="Ricci J."/>
            <person name="O'Brien C."/>
            <person name="Voordeckers J.W."/>
            <person name="Bini E."/>
            <person name="Vetriani C."/>
        </authorList>
    </citation>
    <scope>NUCLEOTIDE SEQUENCE [LARGE SCALE GENOMIC DNA]</scope>
    <source>
        <strain evidence="3 4">TB-2</strain>
    </source>
</reference>
<evidence type="ECO:0008006" key="5">
    <source>
        <dbReference type="Google" id="ProtNLM"/>
    </source>
</evidence>
<evidence type="ECO:0000313" key="3">
    <source>
        <dbReference type="EMBL" id="EDM23519.1"/>
    </source>
</evidence>
<feature type="transmembrane region" description="Helical" evidence="2">
    <location>
        <begin position="871"/>
        <end position="891"/>
    </location>
</feature>
<dbReference type="Gene3D" id="3.30.70.1430">
    <property type="entry name" value="Multidrug efflux transporter AcrB pore domain"/>
    <property type="match status" value="2"/>
</dbReference>
<dbReference type="GO" id="GO:0042910">
    <property type="term" value="F:xenobiotic transmembrane transporter activity"/>
    <property type="evidence" value="ECO:0007669"/>
    <property type="project" value="TreeGrafter"/>
</dbReference>
<dbReference type="InterPro" id="IPR001036">
    <property type="entry name" value="Acrflvin-R"/>
</dbReference>
<feature type="transmembrane region" description="Helical" evidence="2">
    <location>
        <begin position="9"/>
        <end position="27"/>
    </location>
</feature>
<dbReference type="Gene3D" id="3.30.70.1440">
    <property type="entry name" value="Multidrug efflux transporter AcrB pore domain"/>
    <property type="match status" value="1"/>
</dbReference>
<evidence type="ECO:0000256" key="2">
    <source>
        <dbReference type="SAM" id="Phobius"/>
    </source>
</evidence>
<feature type="transmembrane region" description="Helical" evidence="2">
    <location>
        <begin position="414"/>
        <end position="435"/>
    </location>
</feature>
<name>A0AAI9AHC4_9BACT</name>
<dbReference type="PANTHER" id="PTHR32063">
    <property type="match status" value="1"/>
</dbReference>
<feature type="transmembrane region" description="Helical" evidence="2">
    <location>
        <begin position="973"/>
        <end position="997"/>
    </location>
</feature>
<dbReference type="Gene3D" id="1.20.1640.10">
    <property type="entry name" value="Multidrug efflux transporter AcrB transmembrane domain"/>
    <property type="match status" value="2"/>
</dbReference>
<keyword evidence="2" id="KW-0812">Transmembrane</keyword>
<accession>A0AAI9AHC4</accession>
<feature type="transmembrane region" description="Helical" evidence="2">
    <location>
        <begin position="323"/>
        <end position="339"/>
    </location>
</feature>
<feature type="transmembrane region" description="Helical" evidence="2">
    <location>
        <begin position="346"/>
        <end position="366"/>
    </location>
</feature>
<gene>
    <name evidence="3" type="ORF">CMTB2_08287</name>
</gene>
<feature type="transmembrane region" description="Helical" evidence="2">
    <location>
        <begin position="447"/>
        <end position="474"/>
    </location>
</feature>
<keyword evidence="1" id="KW-0175">Coiled coil</keyword>
<dbReference type="SUPFAM" id="SSF82714">
    <property type="entry name" value="Multidrug efflux transporter AcrB TolC docking domain, DN and DC subdomains"/>
    <property type="match status" value="1"/>
</dbReference>